<dbReference type="Gene3D" id="2.130.10.10">
    <property type="entry name" value="YVTN repeat-like/Quinoprotein amine dehydrogenase"/>
    <property type="match status" value="1"/>
</dbReference>
<evidence type="ECO:0000313" key="12">
    <source>
        <dbReference type="Proteomes" id="UP000746612"/>
    </source>
</evidence>
<evidence type="ECO:0000313" key="11">
    <source>
        <dbReference type="EMBL" id="VIO57608.1"/>
    </source>
</evidence>
<evidence type="ECO:0000313" key="10">
    <source>
        <dbReference type="EMBL" id="CAG1964530.1"/>
    </source>
</evidence>
<evidence type="ECO:0000256" key="4">
    <source>
        <dbReference type="ARBA" id="ARBA00022840"/>
    </source>
</evidence>
<dbReference type="Pfam" id="PF11715">
    <property type="entry name" value="Beta-prop_Nup120_160"/>
    <property type="match status" value="1"/>
</dbReference>
<dbReference type="GO" id="GO:0000730">
    <property type="term" value="P:DNA recombinase assembly"/>
    <property type="evidence" value="ECO:0007669"/>
    <property type="project" value="TreeGrafter"/>
</dbReference>
<dbReference type="GO" id="GO:0140664">
    <property type="term" value="F:ATP-dependent DNA damage sensor activity"/>
    <property type="evidence" value="ECO:0007669"/>
    <property type="project" value="InterPro"/>
</dbReference>
<dbReference type="InterPro" id="IPR020588">
    <property type="entry name" value="RecA_ATP-bd"/>
</dbReference>
<keyword evidence="5" id="KW-0539">Nucleus</keyword>
<evidence type="ECO:0000256" key="2">
    <source>
        <dbReference type="ARBA" id="ARBA00007095"/>
    </source>
</evidence>
<name>A0A4U9FG59_GIBZA</name>
<dbReference type="GO" id="GO:0000794">
    <property type="term" value="C:condensed nuclear chromosome"/>
    <property type="evidence" value="ECO:0007669"/>
    <property type="project" value="TreeGrafter"/>
</dbReference>
<dbReference type="GO" id="GO:0007131">
    <property type="term" value="P:reciprocal meiotic recombination"/>
    <property type="evidence" value="ECO:0007669"/>
    <property type="project" value="UniProtKB-ARBA"/>
</dbReference>
<evidence type="ECO:0000256" key="7">
    <source>
        <dbReference type="SAM" id="MobiDB-lite"/>
    </source>
</evidence>
<dbReference type="FunFam" id="3.40.50.300:FF:000092">
    <property type="entry name" value="DNA repair protein Rad51 homolog"/>
    <property type="match status" value="1"/>
</dbReference>
<protein>
    <recommendedName>
        <fullName evidence="13">DNA repair protein RAD51</fullName>
    </recommendedName>
</protein>
<feature type="domain" description="RecA family profile 2" evidence="9">
    <location>
        <begin position="279"/>
        <end position="342"/>
    </location>
</feature>
<evidence type="ECO:0000256" key="6">
    <source>
        <dbReference type="RuleBase" id="RU003422"/>
    </source>
</evidence>
<proteinExistence type="inferred from homology"/>
<dbReference type="Proteomes" id="UP000746612">
    <property type="component" value="Unassembled WGS sequence"/>
</dbReference>
<dbReference type="InterPro" id="IPR003593">
    <property type="entry name" value="AAA+_ATPase"/>
</dbReference>
<dbReference type="GO" id="GO:0000150">
    <property type="term" value="F:DNA strand exchange activity"/>
    <property type="evidence" value="ECO:0007669"/>
    <property type="project" value="InterPro"/>
</dbReference>
<dbReference type="SMART" id="SM00382">
    <property type="entry name" value="AAA"/>
    <property type="match status" value="1"/>
</dbReference>
<dbReference type="GO" id="GO:0070192">
    <property type="term" value="P:chromosome organization involved in meiotic cell cycle"/>
    <property type="evidence" value="ECO:0007669"/>
    <property type="project" value="TreeGrafter"/>
</dbReference>
<dbReference type="Pfam" id="PF08423">
    <property type="entry name" value="Rad51"/>
    <property type="match status" value="1"/>
</dbReference>
<reference evidence="11" key="1">
    <citation type="submission" date="2019-04" db="EMBL/GenBank/DDBJ databases">
        <authorList>
            <person name="Melise S."/>
            <person name="Noan J."/>
            <person name="Okalmin O."/>
        </authorList>
    </citation>
    <scope>NUCLEOTIDE SEQUENCE</scope>
    <source>
        <strain evidence="11">FN9</strain>
    </source>
</reference>
<dbReference type="InterPro" id="IPR013632">
    <property type="entry name" value="Rad51_C"/>
</dbReference>
<dbReference type="PROSITE" id="PS50162">
    <property type="entry name" value="RECA_2"/>
    <property type="match status" value="1"/>
</dbReference>
<sequence>MSQEHDESQMGEEGGMPGPGAPTPLFALEGVAGLTKRDIQLVVDGGYNTVESVAYTPRRVLEQIKGISEQKATKILAEASKLVPMGFTTATEMHQRRSELISITTGSKNLDTLLAGGIETGSVTELFGEFRTGKSQICHTLAVTCQLPFDMGGGEGKCMYIDTEGTFRPVRLLGVANRFGLSGEEVLDNVAYARAYNSDHQLQLLNQAAAMMCETRFSLLIVDSATSLYRTDFCGRGELSNRQTHLAKFMRTLQRLADEFGIAVVITNQVVAQVDGGPSAMFNPDPKKPIGGNIIAHASTTRISLKKGRAETRIAKIYDSPCLPESDTLFAIGEEGIGDPAPKDTEKDYPRHHLVTIDPIYGGEMDSGDTQYVFKETRVNLDPPTTSSVVTIRVPSNSIHGRSHRKAAGENSSEDETSFRVKNLASSSSIYHRIWHDTPRSFLWRILEDGTLLSIRAVDVCKKSQAADFPLFLNFHFSVPIQPGCVAFSDHEEHDSLCVFVLDQAYQLYSFHLRPDLFRKRSAIDAGISDLGKVQAPAGLGFKHPHRMIAVNAETLLVTVNDGGMIRLDKTKTNDLSSNVWKESFFNVQGWAQNLRSLLPFQGKHTIKHGKINMEYSSATSIQVTSLGLDDGLFAITICLDHRMRIWNIDDGQILYTSDILNAERNPQEIGKWAIDPSQTNLVQIVGRNRGSRVCATFSPIGAGEFKFWKITAKDAFSVIVEDIFPNNSLVPVTPSSSDVWTLADFVLSCPAESAIQLWTLWKNNMTYRVQKLEVDRKNISQSWEDNWDGVYADNLIQAAEGSGPSDPTDVTEKWLQLILKPGQFTKSTLEAALSIYERGFGKSKDAGKGRGLAEAICSILGSTATLDRGSSGTMEYETFRASSEAQWLRFYRLLLELDKQRGEALGLTLDPHTGLAWVVCADFLSAIRECSSLERLYYNISSPEQDQLAQAALIGSGLTFVEGFPEYLTQSCQATLRPELFEDSSKTDLERIQYFSDKSGFWRGITDEDCNQVVDVLGQNFSTVTDDLYIDVMNLISAPEEAKTRNLRHPLTDFGKKLVVKAVQDNIELQWRVYFSQLILLVHMEFEFDNEADILHNRVDVGNVFRQLIAALRRLELLKWLAQTEITLPSVREKSENGSVSRKIVEDAQCVTALEANVGHLLGFSKKGTPLATDITDLVTNLCAPDSDIEVSPSLIQCFLIKRERADLALDIAPFCDQNPFSTYVQGRLQLALKDFNTAAIYFRKAAIGMSTENLESDRHSSGLLDDTEWNLLNHGPAKYYSHVVALFEKQKAYSYVIEFARLAMQFLGNKQDAMFTKTDMQSRLFNAAVATSQFELAHTTLVSIKDQAMKISNLRKLVDRMCATYHNIELVSMPFPGLQQEVDDILSQKTKATLDIIEDFPYHQVLYSWRIKHNNYRGAASVVLDRIHKLRSAGEGDEATGEDILDTPVTRQYLLLINALSCVDSKQAWIYDEAPAGYGQKDVVKRKVVSLADIRKQYQDELDRITAIHNNQFGFEADDVMEIS</sequence>
<evidence type="ECO:0000259" key="8">
    <source>
        <dbReference type="PROSITE" id="PS50162"/>
    </source>
</evidence>
<dbReference type="InterPro" id="IPR048884">
    <property type="entry name" value="Nup120_helical"/>
</dbReference>
<evidence type="ECO:0008006" key="13">
    <source>
        <dbReference type="Google" id="ProtNLM"/>
    </source>
</evidence>
<dbReference type="SUPFAM" id="SSF52540">
    <property type="entry name" value="P-loop containing nucleoside triphosphate hydrolases"/>
    <property type="match status" value="1"/>
</dbReference>
<evidence type="ECO:0000256" key="5">
    <source>
        <dbReference type="ARBA" id="ARBA00023242"/>
    </source>
</evidence>
<dbReference type="Gene3D" id="3.40.50.300">
    <property type="entry name" value="P-loop containing nucleotide triphosphate hydrolases"/>
    <property type="match status" value="1"/>
</dbReference>
<dbReference type="GO" id="GO:1990426">
    <property type="term" value="P:mitotic recombination-dependent replication fork processing"/>
    <property type="evidence" value="ECO:0007669"/>
    <property type="project" value="InterPro"/>
</dbReference>
<dbReference type="InterPro" id="IPR059141">
    <property type="entry name" value="Beta-prop_Nup120_160"/>
</dbReference>
<organism evidence="10 12">
    <name type="scientific">Gibberella zeae</name>
    <name type="common">Wheat head blight fungus</name>
    <name type="synonym">Fusarium graminearum</name>
    <dbReference type="NCBI Taxonomy" id="5518"/>
    <lineage>
        <taxon>Eukaryota</taxon>
        <taxon>Fungi</taxon>
        <taxon>Dikarya</taxon>
        <taxon>Ascomycota</taxon>
        <taxon>Pezizomycotina</taxon>
        <taxon>Sordariomycetes</taxon>
        <taxon>Hypocreomycetidae</taxon>
        <taxon>Hypocreales</taxon>
        <taxon>Nectriaceae</taxon>
        <taxon>Fusarium</taxon>
    </lineage>
</organism>
<dbReference type="InterPro" id="IPR056548">
    <property type="entry name" value="HEAT_Nup120"/>
</dbReference>
<dbReference type="GO" id="GO:0042802">
    <property type="term" value="F:identical protein binding"/>
    <property type="evidence" value="ECO:0007669"/>
    <property type="project" value="UniProtKB-ARBA"/>
</dbReference>
<dbReference type="PANTHER" id="PTHR22942:SF39">
    <property type="entry name" value="DNA REPAIR PROTEIN RAD51 HOMOLOG 1"/>
    <property type="match status" value="1"/>
</dbReference>
<dbReference type="GO" id="GO:0005524">
    <property type="term" value="F:ATP binding"/>
    <property type="evidence" value="ECO:0007669"/>
    <property type="project" value="UniProtKB-KW"/>
</dbReference>
<comment type="subcellular location">
    <subcellularLocation>
        <location evidence="1">Nucleus</location>
    </subcellularLocation>
</comment>
<dbReference type="EMBL" id="CAJPIJ010000055">
    <property type="protein sequence ID" value="CAG1964530.1"/>
    <property type="molecule type" value="Genomic_DNA"/>
</dbReference>
<dbReference type="SUPFAM" id="SSF47794">
    <property type="entry name" value="Rad51 N-terminal domain-like"/>
    <property type="match status" value="1"/>
</dbReference>
<dbReference type="GO" id="GO:0003697">
    <property type="term" value="F:single-stranded DNA binding"/>
    <property type="evidence" value="ECO:0007669"/>
    <property type="project" value="InterPro"/>
</dbReference>
<keyword evidence="3 6" id="KW-0547">Nucleotide-binding</keyword>
<dbReference type="InterPro" id="IPR027417">
    <property type="entry name" value="P-loop_NTPase"/>
</dbReference>
<dbReference type="CDD" id="cd19513">
    <property type="entry name" value="Rad51"/>
    <property type="match status" value="1"/>
</dbReference>
<accession>A0A4U9FG59</accession>
<gene>
    <name evidence="11" type="ORF">FUG_LOCUS257724</name>
    <name evidence="10" type="ORF">MDCFG202_LOCUS20937</name>
</gene>
<dbReference type="Pfam" id="PF21486">
    <property type="entry name" value="NUP120_helical"/>
    <property type="match status" value="1"/>
</dbReference>
<evidence type="ECO:0000259" key="9">
    <source>
        <dbReference type="PROSITE" id="PS50163"/>
    </source>
</evidence>
<dbReference type="InterPro" id="IPR020587">
    <property type="entry name" value="RecA_monomer-monomer_interface"/>
</dbReference>
<dbReference type="EMBL" id="CAAKMV010000130">
    <property type="protein sequence ID" value="VIO57608.1"/>
    <property type="molecule type" value="Genomic_DNA"/>
</dbReference>
<dbReference type="FunFam" id="1.10.150.20:FF:000008">
    <property type="entry name" value="DNA repair protein RAD51 homolog"/>
    <property type="match status" value="1"/>
</dbReference>
<feature type="region of interest" description="Disordered" evidence="7">
    <location>
        <begin position="1"/>
        <end position="25"/>
    </location>
</feature>
<feature type="domain" description="RecA family profile 1" evidence="8">
    <location>
        <begin position="99"/>
        <end position="270"/>
    </location>
</feature>
<dbReference type="PANTHER" id="PTHR22942">
    <property type="entry name" value="RECA/RAD51/RADA DNA STRAND-PAIRING FAMILY MEMBER"/>
    <property type="match status" value="1"/>
</dbReference>
<dbReference type="InterPro" id="IPR011941">
    <property type="entry name" value="DNA_recomb/repair_Rad51"/>
</dbReference>
<dbReference type="GO" id="GO:0000723">
    <property type="term" value="P:telomere maintenance"/>
    <property type="evidence" value="ECO:0007669"/>
    <property type="project" value="UniProtKB-ARBA"/>
</dbReference>
<dbReference type="GO" id="GO:0003690">
    <property type="term" value="F:double-stranded DNA binding"/>
    <property type="evidence" value="ECO:0007669"/>
    <property type="project" value="InterPro"/>
</dbReference>
<dbReference type="GO" id="GO:0006312">
    <property type="term" value="P:mitotic recombination"/>
    <property type="evidence" value="ECO:0007669"/>
    <property type="project" value="TreeGrafter"/>
</dbReference>
<dbReference type="NCBIfam" id="TIGR02239">
    <property type="entry name" value="recomb_RAD51"/>
    <property type="match status" value="1"/>
</dbReference>
<dbReference type="Pfam" id="PF23300">
    <property type="entry name" value="HEAT_Nup120"/>
    <property type="match status" value="1"/>
</dbReference>
<keyword evidence="4 6" id="KW-0067">ATP-binding</keyword>
<evidence type="ECO:0000256" key="3">
    <source>
        <dbReference type="ARBA" id="ARBA00022741"/>
    </source>
</evidence>
<dbReference type="Gene3D" id="1.10.150.20">
    <property type="entry name" value="5' to 3' exonuclease, C-terminal subdomain"/>
    <property type="match status" value="1"/>
</dbReference>
<evidence type="ECO:0000256" key="1">
    <source>
        <dbReference type="ARBA" id="ARBA00004123"/>
    </source>
</evidence>
<dbReference type="InterPro" id="IPR010995">
    <property type="entry name" value="DNA_repair_Rad51/TF_NusA_a-hlx"/>
</dbReference>
<dbReference type="NCBIfam" id="NF003301">
    <property type="entry name" value="PRK04301.1"/>
    <property type="match status" value="1"/>
</dbReference>
<comment type="similarity">
    <text evidence="2">Belongs to the RecA family. RAD51 subfamily.</text>
</comment>
<reference evidence="10" key="2">
    <citation type="submission" date="2021-03" db="EMBL/GenBank/DDBJ databases">
        <authorList>
            <person name="Alouane T."/>
            <person name="Langin T."/>
            <person name="Bonhomme L."/>
        </authorList>
    </citation>
    <scope>NUCLEOTIDE SEQUENCE</scope>
    <source>
        <strain evidence="10">MDC_Fg202</strain>
    </source>
</reference>
<dbReference type="InterPro" id="IPR015943">
    <property type="entry name" value="WD40/YVTN_repeat-like_dom_sf"/>
</dbReference>
<dbReference type="PROSITE" id="PS50163">
    <property type="entry name" value="RECA_3"/>
    <property type="match status" value="1"/>
</dbReference>
<dbReference type="GO" id="GO:0042148">
    <property type="term" value="P:DNA strand invasion"/>
    <property type="evidence" value="ECO:0007669"/>
    <property type="project" value="UniProtKB-ARBA"/>
</dbReference>